<dbReference type="InterPro" id="IPR015424">
    <property type="entry name" value="PyrdxlP-dep_Trfase"/>
</dbReference>
<dbReference type="GO" id="GO:0008483">
    <property type="term" value="F:transaminase activity"/>
    <property type="evidence" value="ECO:0007669"/>
    <property type="project" value="UniProtKB-KW"/>
</dbReference>
<sequence length="424" mass="45675">MASDLPPPRLTRDLTQPEAIPEAGIARALELMRSGRLFRYGEMGADQLDVSRLEEEFAAFVGRRYCVAVNSGGAAMFLALKVAGVAPGDPVLVNGFTLAPVPGAILHAAAKPVVVEIGRDCVIDPDDLVRKASSSGAKVLLLSHMRGHIADMDRVLETCTGHGIALVEDCAHALCTSYRGRTIGTFGVSAAFSAQAYKHLNAGEGGFLVTDDPVMAGRAILHSGSYMLHGQHLSTPGPDVIETLSEHVPNFSMRMSALSAAILRPQLAELPRRAERWNRIHDRIAAGLARSQHLRVPERGGDHAYSATSVQFCVLGLDADAMEAVLERAQARGLPIKWFGAERQAGFTSAPRHWRYAGDQGPLTQTHRVLAQLCDIRTPLSLTDAECDLIAEIVRDAIEAVVAARRDGRHRQKASRSSSQGREP</sequence>
<dbReference type="PANTHER" id="PTHR30244">
    <property type="entry name" value="TRANSAMINASE"/>
    <property type="match status" value="1"/>
</dbReference>
<dbReference type="EMBL" id="BPQQ01000096">
    <property type="protein sequence ID" value="GJE03931.1"/>
    <property type="molecule type" value="Genomic_DNA"/>
</dbReference>
<keyword evidence="4" id="KW-0808">Transferase</keyword>
<dbReference type="Gene3D" id="3.40.640.10">
    <property type="entry name" value="Type I PLP-dependent aspartate aminotransferase-like (Major domain)"/>
    <property type="match status" value="1"/>
</dbReference>
<gene>
    <name evidence="4" type="primary">arnB_2</name>
    <name evidence="4" type="ORF">GMJLKIPL_5888</name>
</gene>
<feature type="compositionally biased region" description="Polar residues" evidence="3">
    <location>
        <begin position="415"/>
        <end position="424"/>
    </location>
</feature>
<reference evidence="4" key="1">
    <citation type="journal article" date="2021" name="Front. Microbiol.">
        <title>Comprehensive Comparative Genomics and Phenotyping of Methylobacterium Species.</title>
        <authorList>
            <person name="Alessa O."/>
            <person name="Ogura Y."/>
            <person name="Fujitani Y."/>
            <person name="Takami H."/>
            <person name="Hayashi T."/>
            <person name="Sahin N."/>
            <person name="Tani A."/>
        </authorList>
    </citation>
    <scope>NUCLEOTIDE SEQUENCE</scope>
    <source>
        <strain evidence="4">DSM 17168</strain>
    </source>
</reference>
<comment type="caution">
    <text evidence="4">The sequence shown here is derived from an EMBL/GenBank/DDBJ whole genome shotgun (WGS) entry which is preliminary data.</text>
</comment>
<dbReference type="PIRSF" id="PIRSF000390">
    <property type="entry name" value="PLP_StrS"/>
    <property type="match status" value="1"/>
</dbReference>
<dbReference type="Pfam" id="PF01041">
    <property type="entry name" value="DegT_DnrJ_EryC1"/>
    <property type="match status" value="1"/>
</dbReference>
<dbReference type="Proteomes" id="UP001055153">
    <property type="component" value="Unassembled WGS sequence"/>
</dbReference>
<evidence type="ECO:0000256" key="2">
    <source>
        <dbReference type="RuleBase" id="RU004508"/>
    </source>
</evidence>
<dbReference type="RefSeq" id="WP_238241303.1">
    <property type="nucleotide sequence ID" value="NZ_BPQQ01000096.1"/>
</dbReference>
<dbReference type="Gene3D" id="3.90.1150.10">
    <property type="entry name" value="Aspartate Aminotransferase, domain 1"/>
    <property type="match status" value="1"/>
</dbReference>
<comment type="similarity">
    <text evidence="1 2">Belongs to the DegT/DnrJ/EryC1 family.</text>
</comment>
<proteinExistence type="inferred from homology"/>
<feature type="region of interest" description="Disordered" evidence="3">
    <location>
        <begin position="405"/>
        <end position="424"/>
    </location>
</feature>
<dbReference type="SUPFAM" id="SSF53383">
    <property type="entry name" value="PLP-dependent transferases"/>
    <property type="match status" value="1"/>
</dbReference>
<dbReference type="PANTHER" id="PTHR30244:SF34">
    <property type="entry name" value="DTDP-4-AMINO-4,6-DIDEOXYGALACTOSE TRANSAMINASE"/>
    <property type="match status" value="1"/>
</dbReference>
<dbReference type="InterPro" id="IPR015421">
    <property type="entry name" value="PyrdxlP-dep_Trfase_major"/>
</dbReference>
<dbReference type="InterPro" id="IPR015422">
    <property type="entry name" value="PyrdxlP-dep_Trfase_small"/>
</dbReference>
<organism evidence="4 5">
    <name type="scientific">Methylobacterium isbiliense</name>
    <dbReference type="NCBI Taxonomy" id="315478"/>
    <lineage>
        <taxon>Bacteria</taxon>
        <taxon>Pseudomonadati</taxon>
        <taxon>Pseudomonadota</taxon>
        <taxon>Alphaproteobacteria</taxon>
        <taxon>Hyphomicrobiales</taxon>
        <taxon>Methylobacteriaceae</taxon>
        <taxon>Methylobacterium</taxon>
    </lineage>
</organism>
<evidence type="ECO:0000256" key="3">
    <source>
        <dbReference type="SAM" id="MobiDB-lite"/>
    </source>
</evidence>
<evidence type="ECO:0000313" key="5">
    <source>
        <dbReference type="Proteomes" id="UP001055153"/>
    </source>
</evidence>
<evidence type="ECO:0000313" key="4">
    <source>
        <dbReference type="EMBL" id="GJE03931.1"/>
    </source>
</evidence>
<evidence type="ECO:0000256" key="1">
    <source>
        <dbReference type="ARBA" id="ARBA00037999"/>
    </source>
</evidence>
<keyword evidence="5" id="KW-1185">Reference proteome</keyword>
<name>A0ABQ4SNQ6_9HYPH</name>
<keyword evidence="2" id="KW-0663">Pyridoxal phosphate</keyword>
<accession>A0ABQ4SNQ6</accession>
<protein>
    <submittedName>
        <fullName evidence="4">UDP-4-amino-4-deoxy-L-arabinose--oxoglutarate aminotransferase</fullName>
    </submittedName>
</protein>
<reference evidence="4" key="2">
    <citation type="submission" date="2021-08" db="EMBL/GenBank/DDBJ databases">
        <authorList>
            <person name="Tani A."/>
            <person name="Ola A."/>
            <person name="Ogura Y."/>
            <person name="Katsura K."/>
            <person name="Hayashi T."/>
        </authorList>
    </citation>
    <scope>NUCLEOTIDE SEQUENCE</scope>
    <source>
        <strain evidence="4">DSM 17168</strain>
    </source>
</reference>
<keyword evidence="4" id="KW-0032">Aminotransferase</keyword>
<dbReference type="InterPro" id="IPR000653">
    <property type="entry name" value="DegT/StrS_aminotransferase"/>
</dbReference>